<comment type="subcellular location">
    <subcellularLocation>
        <location evidence="1">Membrane</location>
        <topology evidence="1">Multi-pass membrane protein</topology>
    </subcellularLocation>
</comment>
<evidence type="ECO:0000256" key="3">
    <source>
        <dbReference type="ARBA" id="ARBA00022679"/>
    </source>
</evidence>
<comment type="caution">
    <text evidence="9">The sequence shown here is derived from an EMBL/GenBank/DDBJ whole genome shotgun (WGS) entry which is preliminary data.</text>
</comment>
<name>A0A419DGJ8_9BACT</name>
<dbReference type="AlphaFoldDB" id="A0A419DGJ8"/>
<dbReference type="Gene3D" id="3.40.50.720">
    <property type="entry name" value="NAD(P)-binding Rossmann-like Domain"/>
    <property type="match status" value="1"/>
</dbReference>
<comment type="similarity">
    <text evidence="2">Belongs to the bacterial sugar transferase family.</text>
</comment>
<reference evidence="9 10" key="1">
    <citation type="journal article" date="2017" name="ISME J.">
        <title>Energy and carbon metabolisms in a deep terrestrial subsurface fluid microbial community.</title>
        <authorList>
            <person name="Momper L."/>
            <person name="Jungbluth S.P."/>
            <person name="Lee M.D."/>
            <person name="Amend J.P."/>
        </authorList>
    </citation>
    <scope>NUCLEOTIDE SEQUENCE [LARGE SCALE GENOMIC DNA]</scope>
    <source>
        <strain evidence="9">SURF_29</strain>
    </source>
</reference>
<dbReference type="Pfam" id="PF13727">
    <property type="entry name" value="CoA_binding_3"/>
    <property type="match status" value="1"/>
</dbReference>
<evidence type="ECO:0000256" key="4">
    <source>
        <dbReference type="ARBA" id="ARBA00022692"/>
    </source>
</evidence>
<accession>A0A419DGJ8</accession>
<dbReference type="Pfam" id="PF02397">
    <property type="entry name" value="Bac_transf"/>
    <property type="match status" value="1"/>
</dbReference>
<dbReference type="SUPFAM" id="SSF51735">
    <property type="entry name" value="NAD(P)-binding Rossmann-fold domains"/>
    <property type="match status" value="1"/>
</dbReference>
<evidence type="ECO:0000313" key="9">
    <source>
        <dbReference type="EMBL" id="RJO62170.1"/>
    </source>
</evidence>
<dbReference type="PANTHER" id="PTHR30576">
    <property type="entry name" value="COLANIC BIOSYNTHESIS UDP-GLUCOSE LIPID CARRIER TRANSFERASE"/>
    <property type="match status" value="1"/>
</dbReference>
<organism evidence="9 10">
    <name type="scientific">candidate division WS5 bacterium</name>
    <dbReference type="NCBI Taxonomy" id="2093353"/>
    <lineage>
        <taxon>Bacteria</taxon>
        <taxon>candidate division WS5</taxon>
    </lineage>
</organism>
<dbReference type="PANTHER" id="PTHR30576:SF10">
    <property type="entry name" value="SLL5057 PROTEIN"/>
    <property type="match status" value="1"/>
</dbReference>
<keyword evidence="4 7" id="KW-0812">Transmembrane</keyword>
<evidence type="ECO:0000256" key="7">
    <source>
        <dbReference type="SAM" id="Phobius"/>
    </source>
</evidence>
<proteinExistence type="inferred from homology"/>
<evidence type="ECO:0000256" key="2">
    <source>
        <dbReference type="ARBA" id="ARBA00006464"/>
    </source>
</evidence>
<dbReference type="NCBIfam" id="TIGR03025">
    <property type="entry name" value="EPS_sugtrans"/>
    <property type="match status" value="1"/>
</dbReference>
<dbReference type="Proteomes" id="UP000285655">
    <property type="component" value="Unassembled WGS sequence"/>
</dbReference>
<evidence type="ECO:0000313" key="10">
    <source>
        <dbReference type="Proteomes" id="UP000285655"/>
    </source>
</evidence>
<feature type="transmembrane region" description="Helical" evidence="7">
    <location>
        <begin position="264"/>
        <end position="285"/>
    </location>
</feature>
<dbReference type="GO" id="GO:0016020">
    <property type="term" value="C:membrane"/>
    <property type="evidence" value="ECO:0007669"/>
    <property type="project" value="UniProtKB-SubCell"/>
</dbReference>
<sequence>MIFIDLCVVMVSFLIVFLLRRHIRGLYPLTVYFALLPLLLVFWGVLLKYFNIYDFVRTKRMSEIFFAIWITAILEVIILGSYFFLIGVYNVNLFLILTLIIAGLISLEKIALKYLFNHLYKEGVYFRNILVVGSGKRSQDFLKLIHKNTEWRIKVVGLVDEEEMVGSEIENTKVIGSFNDIEKILEEMVVDEVIFILPRKWLNSLEEYIKICENVGVKVSIAVDLFSSSISKPRIVEIYGAPFLSMDTTPHNVWHLFIKRVIDFVAALVLLIFSIPIFIICAIAIKLTSPGPIIFSQKRLGLNGRTFTLYKFRTMIVGADKMLSEVRSLSETSGPVFHSRNDPRVTSIGRFLRMTSLDELPQLINVLLGDMSLIGPRPPLPEEAEEYERWQRRRLSLRPGIVCTWQVTKRFEPDFQEWVQMDLDYIDNWSLGRDFKILFKVLPAILKGWRYWRSKKG</sequence>
<evidence type="ECO:0000256" key="5">
    <source>
        <dbReference type="ARBA" id="ARBA00022989"/>
    </source>
</evidence>
<dbReference type="GO" id="GO:0016780">
    <property type="term" value="F:phosphotransferase activity, for other substituted phosphate groups"/>
    <property type="evidence" value="ECO:0007669"/>
    <property type="project" value="TreeGrafter"/>
</dbReference>
<dbReference type="InterPro" id="IPR017475">
    <property type="entry name" value="EPS_sugar_tfrase"/>
</dbReference>
<protein>
    <submittedName>
        <fullName evidence="9">Sugar transferase</fullName>
    </submittedName>
</protein>
<evidence type="ECO:0000259" key="8">
    <source>
        <dbReference type="Pfam" id="PF02397"/>
    </source>
</evidence>
<dbReference type="InterPro" id="IPR036291">
    <property type="entry name" value="NAD(P)-bd_dom_sf"/>
</dbReference>
<feature type="transmembrane region" description="Helical" evidence="7">
    <location>
        <begin position="91"/>
        <end position="112"/>
    </location>
</feature>
<evidence type="ECO:0000256" key="6">
    <source>
        <dbReference type="ARBA" id="ARBA00023136"/>
    </source>
</evidence>
<feature type="domain" description="Bacterial sugar transferase" evidence="8">
    <location>
        <begin position="259"/>
        <end position="446"/>
    </location>
</feature>
<feature type="transmembrane region" description="Helical" evidence="7">
    <location>
        <begin position="64"/>
        <end position="85"/>
    </location>
</feature>
<dbReference type="EMBL" id="QZJW01000003">
    <property type="protein sequence ID" value="RJO62170.1"/>
    <property type="molecule type" value="Genomic_DNA"/>
</dbReference>
<evidence type="ECO:0000256" key="1">
    <source>
        <dbReference type="ARBA" id="ARBA00004141"/>
    </source>
</evidence>
<gene>
    <name evidence="9" type="ORF">C4544_00675</name>
</gene>
<keyword evidence="5 7" id="KW-1133">Transmembrane helix</keyword>
<feature type="transmembrane region" description="Helical" evidence="7">
    <location>
        <begin position="31"/>
        <end position="52"/>
    </location>
</feature>
<keyword evidence="3 9" id="KW-0808">Transferase</keyword>
<keyword evidence="6 7" id="KW-0472">Membrane</keyword>
<dbReference type="InterPro" id="IPR003362">
    <property type="entry name" value="Bact_transf"/>
</dbReference>